<reference evidence="6" key="1">
    <citation type="submission" date="2020-08" db="EMBL/GenBank/DDBJ databases">
        <title>Genomic insights into the carbon and energy metabolism of the first obligate autotrophic acetogenic bacterium Aceticella autotrophica gen. nov., sp. nov.</title>
        <authorList>
            <person name="Toshchakov S.V."/>
            <person name="Elcheninov A.G."/>
            <person name="Kublanov I.V."/>
            <person name="Frolov E.N."/>
            <person name="Lebedinsky A.V."/>
        </authorList>
    </citation>
    <scope>NUCLEOTIDE SEQUENCE</scope>
    <source>
        <strain evidence="6">3443-3Ac</strain>
    </source>
</reference>
<keyword evidence="3" id="KW-0425">Lantibiotic</keyword>
<dbReference type="NCBIfam" id="TIGR03731">
    <property type="entry name" value="lantibio_gallid"/>
    <property type="match status" value="1"/>
</dbReference>
<evidence type="ECO:0000256" key="2">
    <source>
        <dbReference type="ARBA" id="ARBA00022529"/>
    </source>
</evidence>
<comment type="similarity">
    <text evidence="1">Belongs to the type A lantibiotic family.</text>
</comment>
<evidence type="ECO:0000256" key="1">
    <source>
        <dbReference type="ARBA" id="ARBA00009379"/>
    </source>
</evidence>
<dbReference type="InterPro" id="IPR006079">
    <property type="entry name" value="Lantibiotic_typ-A_Bacillales"/>
</dbReference>
<dbReference type="AlphaFoldDB" id="A0A975GBF6"/>
<keyword evidence="5" id="KW-0078">Bacteriocin</keyword>
<evidence type="ECO:0000313" key="6">
    <source>
        <dbReference type="EMBL" id="QSZ28270.1"/>
    </source>
</evidence>
<keyword evidence="2" id="KW-0929">Antimicrobial</keyword>
<evidence type="ECO:0000256" key="5">
    <source>
        <dbReference type="ARBA" id="ARBA00023048"/>
    </source>
</evidence>
<accession>A0A975GBF6</accession>
<organism evidence="6 7">
    <name type="scientific">Aceticella autotrophica</name>
    <dbReference type="NCBI Taxonomy" id="2755338"/>
    <lineage>
        <taxon>Bacteria</taxon>
        <taxon>Bacillati</taxon>
        <taxon>Bacillota</taxon>
        <taxon>Clostridia</taxon>
        <taxon>Thermoanaerobacterales</taxon>
        <taxon>Thermoanaerobacteraceae</taxon>
        <taxon>Aceticella</taxon>
    </lineage>
</organism>
<dbReference type="Proteomes" id="UP000671913">
    <property type="component" value="Chromosome"/>
</dbReference>
<gene>
    <name evidence="6" type="ORF">ACETAC_00485</name>
</gene>
<proteinExistence type="inferred from homology"/>
<keyword evidence="4" id="KW-0044">Antibiotic</keyword>
<dbReference type="NCBIfam" id="NF038155">
    <property type="entry name" value="lanthi_I_FDLD"/>
    <property type="match status" value="1"/>
</dbReference>
<dbReference type="GO" id="GO:0042742">
    <property type="term" value="P:defense response to bacterium"/>
    <property type="evidence" value="ECO:0007669"/>
    <property type="project" value="UniProtKB-KW"/>
</dbReference>
<protein>
    <submittedName>
        <fullName evidence="6">Gallidermin/nisin family lantibiotic</fullName>
    </submittedName>
</protein>
<evidence type="ECO:0000256" key="4">
    <source>
        <dbReference type="ARBA" id="ARBA00023022"/>
    </source>
</evidence>
<name>A0A975GBF6_9THEO</name>
<evidence type="ECO:0000313" key="7">
    <source>
        <dbReference type="Proteomes" id="UP000671913"/>
    </source>
</evidence>
<sequence>MKDFNDFDLDVQIKKNNQKIEPDITSKSLCTPGCITGILMCFTQGCFSNHSCIACRD</sequence>
<dbReference type="GO" id="GO:0005102">
    <property type="term" value="F:signaling receptor binding"/>
    <property type="evidence" value="ECO:0007669"/>
    <property type="project" value="UniProtKB-KW"/>
</dbReference>
<keyword evidence="7" id="KW-1185">Reference proteome</keyword>
<evidence type="ECO:0000256" key="3">
    <source>
        <dbReference type="ARBA" id="ARBA00022789"/>
    </source>
</evidence>
<dbReference type="KEGG" id="aaut:ACETAC_00485"/>
<dbReference type="Pfam" id="PF02052">
    <property type="entry name" value="Gallidermin"/>
    <property type="match status" value="1"/>
</dbReference>
<dbReference type="GO" id="GO:0031640">
    <property type="term" value="P:killing of cells of another organism"/>
    <property type="evidence" value="ECO:0007669"/>
    <property type="project" value="UniProtKB-KW"/>
</dbReference>
<dbReference type="EMBL" id="CP060096">
    <property type="protein sequence ID" value="QSZ28270.1"/>
    <property type="molecule type" value="Genomic_DNA"/>
</dbReference>
<dbReference type="GO" id="GO:0005576">
    <property type="term" value="C:extracellular region"/>
    <property type="evidence" value="ECO:0007669"/>
    <property type="project" value="InterPro"/>
</dbReference>